<feature type="domain" description="SnoaL-like" evidence="1">
    <location>
        <begin position="5"/>
        <end position="131"/>
    </location>
</feature>
<protein>
    <submittedName>
        <fullName evidence="2">SnoaL-like protein</fullName>
    </submittedName>
</protein>
<dbReference type="AlphaFoldDB" id="A0A366DVH4"/>
<organism evidence="2 3">
    <name type="scientific">Nocardia puris</name>
    <dbReference type="NCBI Taxonomy" id="208602"/>
    <lineage>
        <taxon>Bacteria</taxon>
        <taxon>Bacillati</taxon>
        <taxon>Actinomycetota</taxon>
        <taxon>Actinomycetes</taxon>
        <taxon>Mycobacteriales</taxon>
        <taxon>Nocardiaceae</taxon>
        <taxon>Nocardia</taxon>
    </lineage>
</organism>
<keyword evidence="3" id="KW-1185">Reference proteome</keyword>
<dbReference type="Proteomes" id="UP000252586">
    <property type="component" value="Unassembled WGS sequence"/>
</dbReference>
<dbReference type="InterPro" id="IPR032710">
    <property type="entry name" value="NTF2-like_dom_sf"/>
</dbReference>
<sequence>MLSLREISDRLEIQDLLVRYAHAVDSRQWELLDEVFTDDAFIDYTAMGGPAGDLKSTKEFLAAVMPNFPAFQHLVSNSAMTFDGDTATVRTMCHNPMLVHGDGGAHSLMMCGLWYLDTVARVDGRWRIRSRVEEKSFMYLAPATGGS</sequence>
<name>A0A366DVH4_9NOCA</name>
<dbReference type="SUPFAM" id="SSF54427">
    <property type="entry name" value="NTF2-like"/>
    <property type="match status" value="1"/>
</dbReference>
<dbReference type="Pfam" id="PF13577">
    <property type="entry name" value="SnoaL_4"/>
    <property type="match status" value="1"/>
</dbReference>
<proteinExistence type="predicted"/>
<dbReference type="STRING" id="1210090.GCA_001613185_00108"/>
<dbReference type="RefSeq" id="WP_067502085.1">
    <property type="nucleotide sequence ID" value="NZ_CP107943.1"/>
</dbReference>
<evidence type="ECO:0000313" key="3">
    <source>
        <dbReference type="Proteomes" id="UP000252586"/>
    </source>
</evidence>
<evidence type="ECO:0000259" key="1">
    <source>
        <dbReference type="Pfam" id="PF13577"/>
    </source>
</evidence>
<dbReference type="Gene3D" id="3.10.450.50">
    <property type="match status" value="1"/>
</dbReference>
<dbReference type="EMBL" id="QNRE01000002">
    <property type="protein sequence ID" value="RBO94093.1"/>
    <property type="molecule type" value="Genomic_DNA"/>
</dbReference>
<reference evidence="2 3" key="1">
    <citation type="submission" date="2018-06" db="EMBL/GenBank/DDBJ databases">
        <title>Genomic Encyclopedia of Type Strains, Phase IV (KMG-IV): sequencing the most valuable type-strain genomes for metagenomic binning, comparative biology and taxonomic classification.</title>
        <authorList>
            <person name="Goeker M."/>
        </authorList>
    </citation>
    <scope>NUCLEOTIDE SEQUENCE [LARGE SCALE GENOMIC DNA]</scope>
    <source>
        <strain evidence="2 3">DSM 44599</strain>
    </source>
</reference>
<dbReference type="CDD" id="cd00531">
    <property type="entry name" value="NTF2_like"/>
    <property type="match status" value="1"/>
</dbReference>
<comment type="caution">
    <text evidence="2">The sequence shown here is derived from an EMBL/GenBank/DDBJ whole genome shotgun (WGS) entry which is preliminary data.</text>
</comment>
<accession>A0A366DVH4</accession>
<evidence type="ECO:0000313" key="2">
    <source>
        <dbReference type="EMBL" id="RBO94093.1"/>
    </source>
</evidence>
<dbReference type="InterPro" id="IPR037401">
    <property type="entry name" value="SnoaL-like"/>
</dbReference>
<dbReference type="OrthoDB" id="981191at2"/>
<gene>
    <name evidence="2" type="ORF">DFR74_102515</name>
</gene>